<protein>
    <recommendedName>
        <fullName evidence="7 8">Peptidyl-tRNA hydrolase</fullName>
        <shortName evidence="8">Pth</shortName>
        <ecNumber evidence="1 8">3.1.1.29</ecNumber>
    </recommendedName>
</protein>
<comment type="function">
    <text evidence="8">Catalyzes the release of premature peptidyl moieties from peptidyl-tRNA molecules trapped in stalled 50S ribosomal subunits, and thus maintains levels of free tRNAs and 50S ribosomes.</text>
</comment>
<dbReference type="EC" id="3.1.1.29" evidence="1 8"/>
<feature type="binding site" evidence="8">
    <location>
        <position position="84"/>
    </location>
    <ligand>
        <name>tRNA</name>
        <dbReference type="ChEBI" id="CHEBI:17843"/>
    </ligand>
</feature>
<evidence type="ECO:0000313" key="12">
    <source>
        <dbReference type="Proteomes" id="UP000031532"/>
    </source>
</evidence>
<proteinExistence type="inferred from homology"/>
<keyword evidence="12" id="KW-1185">Reference proteome</keyword>
<evidence type="ECO:0000256" key="2">
    <source>
        <dbReference type="ARBA" id="ARBA00022555"/>
    </source>
</evidence>
<evidence type="ECO:0000256" key="1">
    <source>
        <dbReference type="ARBA" id="ARBA00013260"/>
    </source>
</evidence>
<evidence type="ECO:0000256" key="8">
    <source>
        <dbReference type="HAMAP-Rule" id="MF_00083"/>
    </source>
</evidence>
<dbReference type="PANTHER" id="PTHR17224:SF1">
    <property type="entry name" value="PEPTIDYL-TRNA HYDROLASE"/>
    <property type="match status" value="1"/>
</dbReference>
<dbReference type="SUPFAM" id="SSF53178">
    <property type="entry name" value="Peptidyl-tRNA hydrolase-like"/>
    <property type="match status" value="1"/>
</dbReference>
<dbReference type="EMBL" id="JTJC03000003">
    <property type="protein sequence ID" value="NHC35615.1"/>
    <property type="molecule type" value="Genomic_DNA"/>
</dbReference>
<dbReference type="NCBIfam" id="TIGR00447">
    <property type="entry name" value="pth"/>
    <property type="match status" value="1"/>
</dbReference>
<dbReference type="HAMAP" id="MF_00083">
    <property type="entry name" value="Pept_tRNA_hydro_bact"/>
    <property type="match status" value="1"/>
</dbReference>
<dbReference type="GO" id="GO:0000049">
    <property type="term" value="F:tRNA binding"/>
    <property type="evidence" value="ECO:0007669"/>
    <property type="project" value="UniProtKB-UniRule"/>
</dbReference>
<dbReference type="InterPro" id="IPR018171">
    <property type="entry name" value="Pept_tRNA_hydro_CS"/>
</dbReference>
<dbReference type="Gene3D" id="3.40.50.1470">
    <property type="entry name" value="Peptidyl-tRNA hydrolase"/>
    <property type="match status" value="1"/>
</dbReference>
<comment type="subunit">
    <text evidence="8">Monomer.</text>
</comment>
<feature type="binding site" evidence="8">
    <location>
        <position position="130"/>
    </location>
    <ligand>
        <name>tRNA</name>
        <dbReference type="ChEBI" id="CHEBI:17843"/>
    </ligand>
</feature>
<sequence>MTEAIASNSTSNQAIIVPQLIVGLGNPEPKYDQTRHNIGFAAVDAIARAWQIPLADNRKFQGIFGEGRSNAGKIRLLKPLTYMNNSGQAIRAVTDWYKLPPESVLAIYDDMDLPLGKIRLRLSGSAGGHNGMKSAIAHLGTPNFPRLRIGIGRPQGNNTKEDASTISYVLGRFSSAQAPLVAEVLQMALEAVELSLKQGVAQAMNRYNNRNILLNAKDTKQAVGN</sequence>
<dbReference type="FunFam" id="3.40.50.1470:FF:000001">
    <property type="entry name" value="Peptidyl-tRNA hydrolase"/>
    <property type="match status" value="1"/>
</dbReference>
<comment type="similarity">
    <text evidence="5 8 10">Belongs to the PTH family.</text>
</comment>
<dbReference type="OrthoDB" id="9800507at2"/>
<feature type="site" description="Stabilizes the basic form of H active site to accept a proton" evidence="8">
    <location>
        <position position="109"/>
    </location>
</feature>
<feature type="binding site" evidence="8">
    <location>
        <position position="82"/>
    </location>
    <ligand>
        <name>tRNA</name>
        <dbReference type="ChEBI" id="CHEBI:17843"/>
    </ligand>
</feature>
<dbReference type="GO" id="GO:0072344">
    <property type="term" value="P:rescue of stalled ribosome"/>
    <property type="evidence" value="ECO:0007669"/>
    <property type="project" value="UniProtKB-UniRule"/>
</dbReference>
<evidence type="ECO:0000256" key="10">
    <source>
        <dbReference type="RuleBase" id="RU004320"/>
    </source>
</evidence>
<feature type="binding site" evidence="8">
    <location>
        <position position="31"/>
    </location>
    <ligand>
        <name>tRNA</name>
        <dbReference type="ChEBI" id="CHEBI:17843"/>
    </ligand>
</feature>
<evidence type="ECO:0000256" key="4">
    <source>
        <dbReference type="ARBA" id="ARBA00022884"/>
    </source>
</evidence>
<dbReference type="InterPro" id="IPR001328">
    <property type="entry name" value="Pept_tRNA_hydro"/>
</dbReference>
<dbReference type="CDD" id="cd00462">
    <property type="entry name" value="PTH"/>
    <property type="match status" value="1"/>
</dbReference>
<reference evidence="11 12" key="1">
    <citation type="journal article" date="2015" name="Genome Announc.">
        <title>Draft Genome Sequence of the Terrestrial Cyanobacterium Scytonema millei VB511283, Isolated from Eastern India.</title>
        <authorList>
            <person name="Sen D."/>
            <person name="Chandrababunaidu M.M."/>
            <person name="Singh D."/>
            <person name="Sanghi N."/>
            <person name="Ghorai A."/>
            <person name="Mishra G.P."/>
            <person name="Madduluri M."/>
            <person name="Adhikary S.P."/>
            <person name="Tripathy S."/>
        </authorList>
    </citation>
    <scope>NUCLEOTIDE SEQUENCE [LARGE SCALE GENOMIC DNA]</scope>
    <source>
        <strain evidence="11 12">VB511283</strain>
    </source>
</reference>
<keyword evidence="4 8" id="KW-0694">RNA-binding</keyword>
<dbReference type="GO" id="GO:0005737">
    <property type="term" value="C:cytoplasm"/>
    <property type="evidence" value="ECO:0007669"/>
    <property type="project" value="UniProtKB-SubCell"/>
</dbReference>
<evidence type="ECO:0000256" key="7">
    <source>
        <dbReference type="ARBA" id="ARBA00050038"/>
    </source>
</evidence>
<dbReference type="PROSITE" id="PS01195">
    <property type="entry name" value="PEPT_TRNA_HYDROL_1"/>
    <property type="match status" value="1"/>
</dbReference>
<evidence type="ECO:0000256" key="9">
    <source>
        <dbReference type="RuleBase" id="RU000673"/>
    </source>
</evidence>
<comment type="function">
    <text evidence="8">Hydrolyzes ribosome-free peptidyl-tRNAs (with 1 or more amino acids incorporated), which drop off the ribosome during protein synthesis, or as a result of ribosome stalling.</text>
</comment>
<keyword evidence="3 8" id="KW-0378">Hydrolase</keyword>
<gene>
    <name evidence="8" type="primary">pth</name>
    <name evidence="11" type="ORF">QH73_0013240</name>
</gene>
<accession>A0A9X5E5A2</accession>
<comment type="subcellular location">
    <subcellularLocation>
        <location evidence="8">Cytoplasm</location>
    </subcellularLocation>
</comment>
<dbReference type="Pfam" id="PF01195">
    <property type="entry name" value="Pept_tRNA_hydro"/>
    <property type="match status" value="1"/>
</dbReference>
<evidence type="ECO:0000313" key="11">
    <source>
        <dbReference type="EMBL" id="NHC35615.1"/>
    </source>
</evidence>
<dbReference type="AlphaFoldDB" id="A0A9X5E5A2"/>
<evidence type="ECO:0000256" key="6">
    <source>
        <dbReference type="ARBA" id="ARBA00048707"/>
    </source>
</evidence>
<evidence type="ECO:0000256" key="3">
    <source>
        <dbReference type="ARBA" id="ARBA00022801"/>
    </source>
</evidence>
<name>A0A9X5E5A2_9CYAN</name>
<keyword evidence="8" id="KW-0963">Cytoplasm</keyword>
<dbReference type="RefSeq" id="WP_039713403.1">
    <property type="nucleotide sequence ID" value="NZ_JTJC03000003.1"/>
</dbReference>
<keyword evidence="2 8" id="KW-0820">tRNA-binding</keyword>
<comment type="catalytic activity">
    <reaction evidence="6 8 9">
        <text>an N-acyl-L-alpha-aminoacyl-tRNA + H2O = an N-acyl-L-amino acid + a tRNA + H(+)</text>
        <dbReference type="Rhea" id="RHEA:54448"/>
        <dbReference type="Rhea" id="RHEA-COMP:10123"/>
        <dbReference type="Rhea" id="RHEA-COMP:13883"/>
        <dbReference type="ChEBI" id="CHEBI:15377"/>
        <dbReference type="ChEBI" id="CHEBI:15378"/>
        <dbReference type="ChEBI" id="CHEBI:59874"/>
        <dbReference type="ChEBI" id="CHEBI:78442"/>
        <dbReference type="ChEBI" id="CHEBI:138191"/>
        <dbReference type="EC" id="3.1.1.29"/>
    </reaction>
</comment>
<dbReference type="GO" id="GO:0004045">
    <property type="term" value="F:peptidyl-tRNA hydrolase activity"/>
    <property type="evidence" value="ECO:0007669"/>
    <property type="project" value="UniProtKB-UniRule"/>
</dbReference>
<feature type="active site" description="Proton acceptor" evidence="8">
    <location>
        <position position="36"/>
    </location>
</feature>
<comment type="caution">
    <text evidence="11">The sequence shown here is derived from an EMBL/GenBank/DDBJ whole genome shotgun (WGS) entry which is preliminary data.</text>
</comment>
<dbReference type="PANTHER" id="PTHR17224">
    <property type="entry name" value="PEPTIDYL-TRNA HYDROLASE"/>
    <property type="match status" value="1"/>
</dbReference>
<organism evidence="11 12">
    <name type="scientific">Scytonema millei VB511283</name>
    <dbReference type="NCBI Taxonomy" id="1245923"/>
    <lineage>
        <taxon>Bacteria</taxon>
        <taxon>Bacillati</taxon>
        <taxon>Cyanobacteriota</taxon>
        <taxon>Cyanophyceae</taxon>
        <taxon>Nostocales</taxon>
        <taxon>Scytonemataceae</taxon>
        <taxon>Scytonema</taxon>
    </lineage>
</organism>
<dbReference type="InterPro" id="IPR036416">
    <property type="entry name" value="Pept_tRNA_hydro_sf"/>
</dbReference>
<evidence type="ECO:0000256" key="5">
    <source>
        <dbReference type="ARBA" id="ARBA00038063"/>
    </source>
</evidence>
<dbReference type="Proteomes" id="UP000031532">
    <property type="component" value="Unassembled WGS sequence"/>
</dbReference>
<feature type="site" description="Discriminates between blocked and unblocked aminoacyl-tRNA" evidence="8">
    <location>
        <position position="26"/>
    </location>
</feature>
<dbReference type="GO" id="GO:0006515">
    <property type="term" value="P:protein quality control for misfolded or incompletely synthesized proteins"/>
    <property type="evidence" value="ECO:0007669"/>
    <property type="project" value="UniProtKB-UniRule"/>
</dbReference>